<feature type="signal peptide" evidence="1">
    <location>
        <begin position="1"/>
        <end position="20"/>
    </location>
</feature>
<dbReference type="EMBL" id="CP013927">
    <property type="protein sequence ID" value="AMJ76620.1"/>
    <property type="molecule type" value="Genomic_DNA"/>
</dbReference>
<gene>
    <name evidence="2" type="ORF">AVL57_00290</name>
</gene>
<evidence type="ECO:0000313" key="2">
    <source>
        <dbReference type="EMBL" id="AMJ76620.1"/>
    </source>
</evidence>
<name>A0ABN4LRE1_9ALTE</name>
<dbReference type="InterPro" id="IPR031618">
    <property type="entry name" value="T4SS_TraI"/>
</dbReference>
<geneLocation type="plasmid" evidence="2 3">
    <name>pASTE61-200</name>
</geneLocation>
<proteinExistence type="predicted"/>
<reference evidence="2 3" key="1">
    <citation type="submission" date="2015-12" db="EMBL/GenBank/DDBJ databases">
        <title>Intraspecies pangenome expansion in the marine bacterium Alteromonas.</title>
        <authorList>
            <person name="Lopez-Perez M."/>
            <person name="Rodriguez-Valera F."/>
        </authorList>
    </citation>
    <scope>NUCLEOTIDE SEQUENCE [LARGE SCALE GENOMIC DNA]</scope>
    <source>
        <strain evidence="2 3">LMG 21861</strain>
        <plasmid evidence="2 3">pASTE61-200</plasmid>
    </source>
</reference>
<keyword evidence="2" id="KW-0614">Plasmid</keyword>
<protein>
    <submittedName>
        <fullName evidence="2">Type IV secretion system protein DotC</fullName>
    </submittedName>
</protein>
<organism evidence="2 3">
    <name type="scientific">Alteromonas stellipolaris</name>
    <dbReference type="NCBI Taxonomy" id="233316"/>
    <lineage>
        <taxon>Bacteria</taxon>
        <taxon>Pseudomonadati</taxon>
        <taxon>Pseudomonadota</taxon>
        <taxon>Gammaproteobacteria</taxon>
        <taxon>Alteromonadales</taxon>
        <taxon>Alteromonadaceae</taxon>
        <taxon>Alteromonas/Salinimonas group</taxon>
        <taxon>Alteromonas</taxon>
    </lineage>
</organism>
<sequence length="284" mass="32238">MSHRALLCGVALIVSNVTNASDSVDASFTLSDGVDEAAQNVISEIYKNAKRTGDSGSTDSKANLRLQAIENQATQWGNDEGMYFYHAKYQKRLAELAASLDKIADFNQFIIDGNLLLPTVVKTTQLFEKKSTKEIRKTVAAYTLEDKAEVVLSSPTWRQYLSYPIDEPEPMPSVLMPKDDEELKVFERAFYKGWVMGKEQANIILDEGFQRLTNKLNGLYEYRFANLQNMWGLPTSEIIHDGFVIDNGGDTIYVNDMRFRINHDAYINDIKHWRPVFIPQGGYK</sequence>
<keyword evidence="1" id="KW-0732">Signal</keyword>
<keyword evidence="3" id="KW-1185">Reference proteome</keyword>
<dbReference type="Pfam" id="PF16932">
    <property type="entry name" value="T4SS_TraI"/>
    <property type="match status" value="1"/>
</dbReference>
<accession>A0ABN4LRE1</accession>
<feature type="chain" id="PRO_5046025168" evidence="1">
    <location>
        <begin position="21"/>
        <end position="284"/>
    </location>
</feature>
<evidence type="ECO:0000256" key="1">
    <source>
        <dbReference type="SAM" id="SignalP"/>
    </source>
</evidence>
<dbReference type="Proteomes" id="UP000056750">
    <property type="component" value="Plasmid pASTE61-200"/>
</dbReference>
<dbReference type="RefSeq" id="WP_061093661.1">
    <property type="nucleotide sequence ID" value="NZ_CP013927.1"/>
</dbReference>
<evidence type="ECO:0000313" key="3">
    <source>
        <dbReference type="Proteomes" id="UP000056750"/>
    </source>
</evidence>